<dbReference type="GO" id="GO:0016052">
    <property type="term" value="P:carbohydrate catabolic process"/>
    <property type="evidence" value="ECO:0007669"/>
    <property type="project" value="InterPro"/>
</dbReference>
<dbReference type="GO" id="GO:0006508">
    <property type="term" value="P:proteolysis"/>
    <property type="evidence" value="ECO:0007669"/>
    <property type="project" value="InterPro"/>
</dbReference>
<dbReference type="SUPFAM" id="SSF53474">
    <property type="entry name" value="alpha/beta-Hydrolases"/>
    <property type="match status" value="2"/>
</dbReference>
<dbReference type="PANTHER" id="PTHR35532">
    <property type="entry name" value="SIMILAR TO POLYHYDROXYALKANOATE DEPOLYMERASE"/>
    <property type="match status" value="1"/>
</dbReference>
<dbReference type="AlphaFoldDB" id="A0A1U9NJK9"/>
<keyword evidence="4" id="KW-1185">Reference proteome</keyword>
<dbReference type="CDD" id="cd09620">
    <property type="entry name" value="CBM9_like_3"/>
    <property type="match status" value="1"/>
</dbReference>
<sequence>MKERIFVSPIPRSLTLTFIFVCLCGFPQILKAEKPQRHLFTEALLLENAGMYGRRPVHTDAVVQEIITGSWQAPNDGQAFMLADGTEKNWRKVTADDQGWFSEKGRGGYLYATYTSDSEKVMLLHMMGNSMAYVNGVPRVGSRYQYRDANNPWEPNFDLTYLPVKLKKGVNEFLFKRTWRSGGRVKAELISPESQIMIIPNDTTLPDLLVGDPVDTVGATVIANCTGKALDSLYLRTSWAGDKQPASIKVPVIQPMSVRKVAFALKRPEFESAGKKQVEVSVVQQIGSWRYKTLHSRTIPIQVKQPHETHKRTFISDIDKSVQYFAVTPASPLDGKNENLAMVYSVHGASVEALNQAASYAPKSWCNIVSPTNRRPYGFDWEDWGRTDLLEVMEIAEQQFNPDPSRVYLTGHSMGGHGTWINGSTFPDKFAAVGPSAGWISFHSYRGAEKTKNASPIEKMLTRAENPSDTISLAENLEHKGIYIIHGSADDNVPASESYLMMDKLKTFHKDYMYYEEPGAGHWWDDPNTAGAECVDWPPMFDFFARHRLPRDEEIRQVDFVTANPGVSAWSHLAGIEAQQKHLEPSRISIRCNPPERAFIGTTENVARLSLKLDHLPAGEPVSVTLDGWKIENIDWPEKAQIWLANRGGQWQQIGPAPTAEKGPHRNGPFKTAFDHNMMFVYGTNGTAAENKWARTKARFDAEQWWYQGNGSVDIISDVEFNSAFDAPADDKLSSYADPDRGVILYGNANTNTAWKTLLADSPIQVKRRKVTIGKREITGDDLACLFLRPHADSDTACVGVVSGTGLLGQRLTERVTYLFAGCSYPDYTVIGPDMLTEGTKGVLAAGCFGNDWTVENGEFVITNRETGEQKSSELPAYIDIDPRPFVHPRHYIAGKVSEPITIDGKLDEPGWRKAPWTEPHVDIEGMMTDKKPYLRTQTKMIWDDECLYIGAKLHDPHIWGTITERNAVIFHDNDFEVFLDPDGDSHNYFEFEMNALNTVWNLLLDKPYKHGGNPVIREMPGQKTGVFVKGTLNDPSDEDEYWTVEIAFPFEGIEEYAGTACPPADGDQWRINFSRVQWQHEVVDGKYVRVPARDEKNPSVHESNWIWSPQGRINMHRPETWGYLQFSAQPPGSNIAFTPDPTAHARYLLHKVLYAQEGYKLRHGSYAADLKDLGLQNLTDESLAGPIELQSDGKAYTATAKVILPDDKTATVYIAHTGRTWTEY</sequence>
<dbReference type="GO" id="GO:0008236">
    <property type="term" value="F:serine-type peptidase activity"/>
    <property type="evidence" value="ECO:0007669"/>
    <property type="project" value="InterPro"/>
</dbReference>
<dbReference type="Gene3D" id="2.60.40.1190">
    <property type="match status" value="1"/>
</dbReference>
<dbReference type="PANTHER" id="PTHR35532:SF5">
    <property type="entry name" value="CARBOHYDRATE-BINDING DOMAIN-CONTAINING PROTEIN"/>
    <property type="match status" value="1"/>
</dbReference>
<dbReference type="EMBL" id="CP019791">
    <property type="protein sequence ID" value="AQT68109.1"/>
    <property type="molecule type" value="Genomic_DNA"/>
</dbReference>
<evidence type="ECO:0000259" key="2">
    <source>
        <dbReference type="Pfam" id="PF06452"/>
    </source>
</evidence>
<accession>A0A1U9NJK9</accession>
<dbReference type="InterPro" id="IPR010502">
    <property type="entry name" value="Carb-bd_dom_fam9"/>
</dbReference>
<dbReference type="GO" id="GO:0004553">
    <property type="term" value="F:hydrolase activity, hydrolyzing O-glycosyl compounds"/>
    <property type="evidence" value="ECO:0007669"/>
    <property type="project" value="InterPro"/>
</dbReference>
<dbReference type="InterPro" id="IPR001375">
    <property type="entry name" value="Peptidase_S9_cat"/>
</dbReference>
<dbReference type="SUPFAM" id="SSF49344">
    <property type="entry name" value="CBD9-like"/>
    <property type="match status" value="1"/>
</dbReference>
<reference evidence="4" key="1">
    <citation type="submission" date="2017-02" db="EMBL/GenBank/DDBJ databases">
        <title>Comparative genomics and description of representatives of a novel lineage of planctomycetes thriving in anoxic sediments.</title>
        <authorList>
            <person name="Spring S."/>
            <person name="Bunk B."/>
            <person name="Sproer C."/>
        </authorList>
    </citation>
    <scope>NUCLEOTIDE SEQUENCE [LARGE SCALE GENOMIC DNA]</scope>
    <source>
        <strain evidence="4">ST-NAGAB-D1</strain>
    </source>
</reference>
<dbReference type="KEGG" id="alus:STSP2_01264"/>
<name>A0A1U9NJK9_9BACT</name>
<dbReference type="STRING" id="1936003.STSP2_01264"/>
<dbReference type="Gene3D" id="3.40.50.1820">
    <property type="entry name" value="alpha/beta hydrolase"/>
    <property type="match status" value="1"/>
</dbReference>
<feature type="domain" description="Carbohydrate-binding" evidence="2">
    <location>
        <begin position="903"/>
        <end position="1003"/>
    </location>
</feature>
<evidence type="ECO:0000259" key="1">
    <source>
        <dbReference type="Pfam" id="PF00326"/>
    </source>
</evidence>
<dbReference type="RefSeq" id="WP_146660835.1">
    <property type="nucleotide sequence ID" value="NZ_CP019791.1"/>
</dbReference>
<evidence type="ECO:0000313" key="4">
    <source>
        <dbReference type="Proteomes" id="UP000189674"/>
    </source>
</evidence>
<dbReference type="GO" id="GO:0030246">
    <property type="term" value="F:carbohydrate binding"/>
    <property type="evidence" value="ECO:0007669"/>
    <property type="project" value="InterPro"/>
</dbReference>
<organism evidence="3 4">
    <name type="scientific">Anaerohalosphaera lusitana</name>
    <dbReference type="NCBI Taxonomy" id="1936003"/>
    <lineage>
        <taxon>Bacteria</taxon>
        <taxon>Pseudomonadati</taxon>
        <taxon>Planctomycetota</taxon>
        <taxon>Phycisphaerae</taxon>
        <taxon>Sedimentisphaerales</taxon>
        <taxon>Anaerohalosphaeraceae</taxon>
        <taxon>Anaerohalosphaera</taxon>
    </lineage>
</organism>
<feature type="domain" description="Peptidase S9 prolyl oligopeptidase catalytic" evidence="1">
    <location>
        <begin position="380"/>
        <end position="531"/>
    </location>
</feature>
<dbReference type="Pfam" id="PF00326">
    <property type="entry name" value="Peptidase_S9"/>
    <property type="match status" value="1"/>
</dbReference>
<evidence type="ECO:0000313" key="3">
    <source>
        <dbReference type="EMBL" id="AQT68109.1"/>
    </source>
</evidence>
<gene>
    <name evidence="3" type="ORF">STSP2_01264</name>
</gene>
<dbReference type="OrthoDB" id="236649at2"/>
<dbReference type="Pfam" id="PF06452">
    <property type="entry name" value="CBM9_1"/>
    <property type="match status" value="1"/>
</dbReference>
<proteinExistence type="predicted"/>
<dbReference type="Proteomes" id="UP000189674">
    <property type="component" value="Chromosome"/>
</dbReference>
<dbReference type="InterPro" id="IPR029058">
    <property type="entry name" value="AB_hydrolase_fold"/>
</dbReference>
<protein>
    <submittedName>
        <fullName evidence="3">Esterase, PHB depolymerase family</fullName>
    </submittedName>
</protein>